<sequence>MKKNILSIGLSLISIVAIAQKKEVRDAGKAIDKGSYAEAKTLLTQAESMLGDANDNLKEDFYVFKGQAYLGTGEGVSIKDLMTASEAFKKAEELGNAEAAAQGLSGVTNSLIQSAINDQNAEKYDLAAEKLYAGYQLNPKDTLYLYFAASNAVTAKDYETALTYYENLKELGYTGIETQYIAINKATGEEETMSKSQRDLMVKAGEYIQPEDRVIPSKAGEITKNIALIYIEQGKEEEAVKALEAAKAANPDDASLMQTEADMYYKMGKKDKYKEIMEQIVAQDPTNGTLYYNLGVTAFEMGDNDGAISYYEKALEHKPEMTEARLNIAAAILANEAKIVEEMNTLGMSKADTKKYDELAGKRKDVYRKALPYLETVMQNDADNLEAIRTAMNIYYQLGDNEKADALQAKLTAKENK</sequence>
<dbReference type="PROSITE" id="PS50005">
    <property type="entry name" value="TPR"/>
    <property type="match status" value="2"/>
</dbReference>
<dbReference type="RefSeq" id="WP_121345310.1">
    <property type="nucleotide sequence ID" value="NZ_RBLG01000002.1"/>
</dbReference>
<dbReference type="Pfam" id="PF13174">
    <property type="entry name" value="TPR_6"/>
    <property type="match status" value="1"/>
</dbReference>
<dbReference type="EMBL" id="RBLG01000002">
    <property type="protein sequence ID" value="RKS53218.1"/>
    <property type="molecule type" value="Genomic_DNA"/>
</dbReference>
<dbReference type="PANTHER" id="PTHR45586:SF1">
    <property type="entry name" value="LIPOPOLYSACCHARIDE ASSEMBLY PROTEIN B"/>
    <property type="match status" value="1"/>
</dbReference>
<dbReference type="InterPro" id="IPR019734">
    <property type="entry name" value="TPR_rpt"/>
</dbReference>
<dbReference type="AlphaFoldDB" id="A0A495PUS8"/>
<dbReference type="InterPro" id="IPR011990">
    <property type="entry name" value="TPR-like_helical_dom_sf"/>
</dbReference>
<keyword evidence="5" id="KW-1185">Reference proteome</keyword>
<dbReference type="Pfam" id="PF00515">
    <property type="entry name" value="TPR_1"/>
    <property type="match status" value="1"/>
</dbReference>
<dbReference type="InterPro" id="IPR051012">
    <property type="entry name" value="CellSynth/LPSAsmb/PSIAsmb"/>
</dbReference>
<evidence type="ECO:0000256" key="2">
    <source>
        <dbReference type="ARBA" id="ARBA00022803"/>
    </source>
</evidence>
<evidence type="ECO:0000313" key="5">
    <source>
        <dbReference type="Proteomes" id="UP000276282"/>
    </source>
</evidence>
<evidence type="ECO:0000256" key="3">
    <source>
        <dbReference type="PROSITE-ProRule" id="PRU00339"/>
    </source>
</evidence>
<dbReference type="Pfam" id="PF13181">
    <property type="entry name" value="TPR_8"/>
    <property type="match status" value="1"/>
</dbReference>
<feature type="repeat" description="TPR" evidence="3">
    <location>
        <begin position="220"/>
        <end position="253"/>
    </location>
</feature>
<keyword evidence="1" id="KW-0677">Repeat</keyword>
<dbReference type="OrthoDB" id="1149028at2"/>
<dbReference type="SUPFAM" id="SSF48452">
    <property type="entry name" value="TPR-like"/>
    <property type="match status" value="2"/>
</dbReference>
<accession>A0A495PUS8</accession>
<feature type="repeat" description="TPR" evidence="3">
    <location>
        <begin position="288"/>
        <end position="321"/>
    </location>
</feature>
<comment type="caution">
    <text evidence="4">The sequence shown here is derived from an EMBL/GenBank/DDBJ whole genome shotgun (WGS) entry which is preliminary data.</text>
</comment>
<name>A0A495PUS8_9FLAO</name>
<gene>
    <name evidence="4" type="ORF">BC962_1467</name>
</gene>
<dbReference type="Proteomes" id="UP000276282">
    <property type="component" value="Unassembled WGS sequence"/>
</dbReference>
<organism evidence="4 5">
    <name type="scientific">Gillisia mitskevichiae</name>
    <dbReference type="NCBI Taxonomy" id="270921"/>
    <lineage>
        <taxon>Bacteria</taxon>
        <taxon>Pseudomonadati</taxon>
        <taxon>Bacteroidota</taxon>
        <taxon>Flavobacteriia</taxon>
        <taxon>Flavobacteriales</taxon>
        <taxon>Flavobacteriaceae</taxon>
        <taxon>Gillisia</taxon>
    </lineage>
</organism>
<evidence type="ECO:0000313" key="4">
    <source>
        <dbReference type="EMBL" id="RKS53218.1"/>
    </source>
</evidence>
<protein>
    <submittedName>
        <fullName evidence="4">Tetratricopeptide repeat protein</fullName>
    </submittedName>
</protein>
<dbReference type="Gene3D" id="1.25.40.10">
    <property type="entry name" value="Tetratricopeptide repeat domain"/>
    <property type="match status" value="1"/>
</dbReference>
<dbReference type="PANTHER" id="PTHR45586">
    <property type="entry name" value="TPR REPEAT-CONTAINING PROTEIN PA4667"/>
    <property type="match status" value="1"/>
</dbReference>
<reference evidence="4 5" key="1">
    <citation type="submission" date="2018-10" db="EMBL/GenBank/DDBJ databases">
        <title>Genomic Encyclopedia of Archaeal and Bacterial Type Strains, Phase II (KMG-II): from individual species to whole genera.</title>
        <authorList>
            <person name="Goeker M."/>
        </authorList>
    </citation>
    <scope>NUCLEOTIDE SEQUENCE [LARGE SCALE GENOMIC DNA]</scope>
    <source>
        <strain evidence="4 5">DSM 19839</strain>
    </source>
</reference>
<proteinExistence type="predicted"/>
<evidence type="ECO:0000256" key="1">
    <source>
        <dbReference type="ARBA" id="ARBA00022737"/>
    </source>
</evidence>
<dbReference type="SMART" id="SM00028">
    <property type="entry name" value="TPR"/>
    <property type="match status" value="3"/>
</dbReference>
<dbReference type="PROSITE" id="PS50293">
    <property type="entry name" value="TPR_REGION"/>
    <property type="match status" value="1"/>
</dbReference>
<keyword evidence="2 3" id="KW-0802">TPR repeat</keyword>